<gene>
    <name evidence="1" type="ORF">HMPREF0083_01446</name>
</gene>
<evidence type="ECO:0000313" key="2">
    <source>
        <dbReference type="Proteomes" id="UP000016511"/>
    </source>
</evidence>
<keyword evidence="2" id="KW-1185">Reference proteome</keyword>
<dbReference type="Proteomes" id="UP000016511">
    <property type="component" value="Unassembled WGS sequence"/>
</dbReference>
<dbReference type="EMBL" id="AWSJ01000092">
    <property type="protein sequence ID" value="ERI10540.1"/>
    <property type="molecule type" value="Genomic_DNA"/>
</dbReference>
<reference evidence="1 2" key="1">
    <citation type="submission" date="2013-08" db="EMBL/GenBank/DDBJ databases">
        <authorList>
            <person name="Weinstock G."/>
            <person name="Sodergren E."/>
            <person name="Wylie T."/>
            <person name="Fulton L."/>
            <person name="Fulton R."/>
            <person name="Fronick C."/>
            <person name="O'Laughlin M."/>
            <person name="Godfrey J."/>
            <person name="Miner T."/>
            <person name="Herter B."/>
            <person name="Appelbaum E."/>
            <person name="Cordes M."/>
            <person name="Lek S."/>
            <person name="Wollam A."/>
            <person name="Pepin K.H."/>
            <person name="Palsikar V.B."/>
            <person name="Mitreva M."/>
            <person name="Wilson R.K."/>
        </authorList>
    </citation>
    <scope>NUCLEOTIDE SEQUENCE [LARGE SCALE GENOMIC DNA]</scope>
    <source>
        <strain evidence="1 2">ATCC 12856</strain>
    </source>
</reference>
<protein>
    <submittedName>
        <fullName evidence="1">Uncharacterized protein</fullName>
    </submittedName>
</protein>
<dbReference type="AlphaFoldDB" id="U1X6E0"/>
<comment type="caution">
    <text evidence="1">The sequence shown here is derived from an EMBL/GenBank/DDBJ whole genome shotgun (WGS) entry which is preliminary data.</text>
</comment>
<name>U1X6E0_ANEAE</name>
<evidence type="ECO:0000313" key="1">
    <source>
        <dbReference type="EMBL" id="ERI10540.1"/>
    </source>
</evidence>
<dbReference type="PATRIC" id="fig|649747.3.peg.1313"/>
<accession>U1X6E0</accession>
<sequence length="90" mass="10095">MLNQGARDEIIREVQSLATGCRVIRGAYIPMEKKPLLGQIDEKENLLLPPEAQEVLGYGAIEIVAEGDSIILTKAEPIYTCVWERKQNKK</sequence>
<proteinExistence type="predicted"/>
<organism evidence="1 2">
    <name type="scientific">Aneurinibacillus aneurinilyticus ATCC 12856</name>
    <dbReference type="NCBI Taxonomy" id="649747"/>
    <lineage>
        <taxon>Bacteria</taxon>
        <taxon>Bacillati</taxon>
        <taxon>Bacillota</taxon>
        <taxon>Bacilli</taxon>
        <taxon>Bacillales</taxon>
        <taxon>Paenibacillaceae</taxon>
        <taxon>Aneurinibacillus group</taxon>
        <taxon>Aneurinibacillus</taxon>
    </lineage>
</organism>
<dbReference type="HOGENOM" id="CLU_2434464_0_0_9"/>